<name>A0A182XYS7_ANOST</name>
<dbReference type="STRING" id="30069.A0A182XYS7"/>
<dbReference type="VEuPathDB" id="VectorBase:ASTEI20_039804"/>
<dbReference type="VEuPathDB" id="VectorBase:ASTE005898"/>
<reference evidence="6" key="1">
    <citation type="journal article" date="2014" name="Genome Biol.">
        <title>Genome analysis of a major urban malaria vector mosquito, Anopheles stephensi.</title>
        <authorList>
            <person name="Jiang X."/>
            <person name="Peery A."/>
            <person name="Hall A.B."/>
            <person name="Sharma A."/>
            <person name="Chen X.G."/>
            <person name="Waterhouse R.M."/>
            <person name="Komissarov A."/>
            <person name="Riehle M.M."/>
            <person name="Shouche Y."/>
            <person name="Sharakhova M.V."/>
            <person name="Lawson D."/>
            <person name="Pakpour N."/>
            <person name="Arensburger P."/>
            <person name="Davidson V.L."/>
            <person name="Eiglmeier K."/>
            <person name="Emrich S."/>
            <person name="George P."/>
            <person name="Kennedy R.C."/>
            <person name="Mane S.P."/>
            <person name="Maslen G."/>
            <person name="Oringanje C."/>
            <person name="Qi Y."/>
            <person name="Settlage R."/>
            <person name="Tojo M."/>
            <person name="Tubio J.M."/>
            <person name="Unger M.F."/>
            <person name="Wang B."/>
            <person name="Vernick K.D."/>
            <person name="Ribeiro J.M."/>
            <person name="James A.A."/>
            <person name="Michel K."/>
            <person name="Riehle M.A."/>
            <person name="Luckhart S."/>
            <person name="Sharakhov I.V."/>
            <person name="Tu Z."/>
        </authorList>
    </citation>
    <scope>NUCLEOTIDE SEQUENCE [LARGE SCALE GENOMIC DNA]</scope>
    <source>
        <strain evidence="6">Indian</strain>
    </source>
</reference>
<evidence type="ECO:0000313" key="6">
    <source>
        <dbReference type="Proteomes" id="UP000076408"/>
    </source>
</evidence>
<reference evidence="5" key="2">
    <citation type="submission" date="2020-05" db="UniProtKB">
        <authorList>
            <consortium name="EnsemblMetazoa"/>
        </authorList>
    </citation>
    <scope>IDENTIFICATION</scope>
    <source>
        <strain evidence="5">Indian</strain>
    </source>
</reference>
<dbReference type="OMA" id="QERTHIC"/>
<dbReference type="Pfam" id="PF02221">
    <property type="entry name" value="E1_DerP2_DerF2"/>
    <property type="match status" value="1"/>
</dbReference>
<evidence type="ECO:0000256" key="1">
    <source>
        <dbReference type="ARBA" id="ARBA00004613"/>
    </source>
</evidence>
<dbReference type="GO" id="GO:0015918">
    <property type="term" value="P:sterol transport"/>
    <property type="evidence" value="ECO:0007669"/>
    <property type="project" value="InterPro"/>
</dbReference>
<dbReference type="AlphaFoldDB" id="A0A182XYS7"/>
<dbReference type="FunFam" id="2.60.40.770:FF:000001">
    <property type="entry name" value="NPC intracellular cholesterol transporter 2"/>
    <property type="match status" value="1"/>
</dbReference>
<proteinExistence type="inferred from homology"/>
<dbReference type="Gene3D" id="2.60.40.770">
    <property type="match status" value="1"/>
</dbReference>
<protein>
    <submittedName>
        <fullName evidence="5">ML domain-containing protein</fullName>
    </submittedName>
</protein>
<keyword evidence="6" id="KW-1185">Reference proteome</keyword>
<dbReference type="InterPro" id="IPR003172">
    <property type="entry name" value="ML_dom"/>
</dbReference>
<dbReference type="InterPro" id="IPR039670">
    <property type="entry name" value="NPC2-like"/>
</dbReference>
<sequence length="152" mass="16862">MRNLVLFFVTLLVCGGCAERLQTRSCSNGRPHPSYVVISGCSQMPCLLPRNTNVTVTMVYEAPYAAESLTFKQIVTALGVTIPVELSPERANACDRMLGTSCPLRPHEVVITTHTIIVMPIYPVVTMFVEFSAVDEQERTHICFIFDVQIVP</sequence>
<dbReference type="EnsemblMetazoa" id="ASTEI01363-RA">
    <property type="protein sequence ID" value="ASTEI01363-PA"/>
    <property type="gene ID" value="ASTEI01363"/>
</dbReference>
<evidence type="ECO:0000256" key="3">
    <source>
        <dbReference type="ARBA" id="ARBA00022525"/>
    </source>
</evidence>
<dbReference type="GO" id="GO:0005576">
    <property type="term" value="C:extracellular region"/>
    <property type="evidence" value="ECO:0007669"/>
    <property type="project" value="UniProtKB-SubCell"/>
</dbReference>
<evidence type="ECO:0000313" key="5">
    <source>
        <dbReference type="EnsemblMetazoa" id="ASTEI01363-PA"/>
    </source>
</evidence>
<accession>A0A182XYS7</accession>
<dbReference type="InterPro" id="IPR014756">
    <property type="entry name" value="Ig_E-set"/>
</dbReference>
<organism evidence="5 6">
    <name type="scientific">Anopheles stephensi</name>
    <name type="common">Indo-Pakistan malaria mosquito</name>
    <dbReference type="NCBI Taxonomy" id="30069"/>
    <lineage>
        <taxon>Eukaryota</taxon>
        <taxon>Metazoa</taxon>
        <taxon>Ecdysozoa</taxon>
        <taxon>Arthropoda</taxon>
        <taxon>Hexapoda</taxon>
        <taxon>Insecta</taxon>
        <taxon>Pterygota</taxon>
        <taxon>Neoptera</taxon>
        <taxon>Endopterygota</taxon>
        <taxon>Diptera</taxon>
        <taxon>Nematocera</taxon>
        <taxon>Culicoidea</taxon>
        <taxon>Culicidae</taxon>
        <taxon>Anophelinae</taxon>
        <taxon>Anopheles</taxon>
    </lineage>
</organism>
<dbReference type="GO" id="GO:0032934">
    <property type="term" value="F:sterol binding"/>
    <property type="evidence" value="ECO:0007669"/>
    <property type="project" value="InterPro"/>
</dbReference>
<dbReference type="SUPFAM" id="SSF81296">
    <property type="entry name" value="E set domains"/>
    <property type="match status" value="1"/>
</dbReference>
<dbReference type="SMART" id="SM00737">
    <property type="entry name" value="ML"/>
    <property type="match status" value="1"/>
</dbReference>
<comment type="subcellular location">
    <subcellularLocation>
        <location evidence="1">Secreted</location>
    </subcellularLocation>
</comment>
<evidence type="ECO:0000256" key="2">
    <source>
        <dbReference type="ARBA" id="ARBA00006370"/>
    </source>
</evidence>
<feature type="domain" description="MD-2-related lipid-recognition" evidence="4">
    <location>
        <begin position="23"/>
        <end position="148"/>
    </location>
</feature>
<dbReference type="PANTHER" id="PTHR11306">
    <property type="entry name" value="NIEMANN PICK TYPE C2 PROTEIN NPC2-RELATED"/>
    <property type="match status" value="1"/>
</dbReference>
<evidence type="ECO:0000259" key="4">
    <source>
        <dbReference type="SMART" id="SM00737"/>
    </source>
</evidence>
<dbReference type="Proteomes" id="UP000076408">
    <property type="component" value="Unassembled WGS sequence"/>
</dbReference>
<keyword evidence="3" id="KW-0964">Secreted</keyword>
<dbReference type="VEuPathDB" id="VectorBase:ASTEI01363"/>
<dbReference type="PANTHER" id="PTHR11306:SF36">
    <property type="entry name" value="NIEMANN-PICK TYPE C-2C-RELATED"/>
    <property type="match status" value="1"/>
</dbReference>
<comment type="similarity">
    <text evidence="2">Belongs to the NPC2 family.</text>
</comment>